<dbReference type="Gene3D" id="3.40.50.720">
    <property type="entry name" value="NAD(P)-binding Rossmann-like Domain"/>
    <property type="match status" value="1"/>
</dbReference>
<dbReference type="InParanoid" id="B8LXC5"/>
<dbReference type="GO" id="GO:0005634">
    <property type="term" value="C:nucleus"/>
    <property type="evidence" value="ECO:0007669"/>
    <property type="project" value="TreeGrafter"/>
</dbReference>
<dbReference type="Pfam" id="PF05368">
    <property type="entry name" value="NmrA"/>
    <property type="match status" value="1"/>
</dbReference>
<evidence type="ECO:0000313" key="5">
    <source>
        <dbReference type="EMBL" id="EED23206.1"/>
    </source>
</evidence>
<evidence type="ECO:0000259" key="4">
    <source>
        <dbReference type="Pfam" id="PF05368"/>
    </source>
</evidence>
<dbReference type="InterPro" id="IPR036291">
    <property type="entry name" value="NAD(P)-bd_dom_sf"/>
</dbReference>
<dbReference type="EMBL" id="EQ962652">
    <property type="protein sequence ID" value="EED23206.1"/>
    <property type="molecule type" value="Genomic_DNA"/>
</dbReference>
<protein>
    <submittedName>
        <fullName evidence="5">Hscarg dehydrogenase, putative</fullName>
    </submittedName>
</protein>
<dbReference type="PhylomeDB" id="B8LXC5"/>
<dbReference type="STRING" id="441959.B8LXC5"/>
<dbReference type="CDD" id="cd05251">
    <property type="entry name" value="NmrA_like_SDR_a"/>
    <property type="match status" value="1"/>
</dbReference>
<accession>B8LXC5</accession>
<dbReference type="VEuPathDB" id="FungiDB:TSTA_066530"/>
<gene>
    <name evidence="5" type="ORF">TSTA_066530</name>
</gene>
<dbReference type="PANTHER" id="PTHR42748:SF11">
    <property type="entry name" value="NMRA-LIKE DOMAIN-CONTAINING PROTEIN"/>
    <property type="match status" value="1"/>
</dbReference>
<evidence type="ECO:0000256" key="2">
    <source>
        <dbReference type="ARBA" id="ARBA00022857"/>
    </source>
</evidence>
<keyword evidence="3" id="KW-1133">Transmembrane helix</keyword>
<feature type="transmembrane region" description="Helical" evidence="3">
    <location>
        <begin position="62"/>
        <end position="79"/>
    </location>
</feature>
<dbReference type="RefSeq" id="XP_002340593.1">
    <property type="nucleotide sequence ID" value="XM_002340552.1"/>
</dbReference>
<dbReference type="InterPro" id="IPR008030">
    <property type="entry name" value="NmrA-like"/>
</dbReference>
<name>B8LXC5_TALSN</name>
<dbReference type="AlphaFoldDB" id="B8LXC5"/>
<dbReference type="Proteomes" id="UP000001745">
    <property type="component" value="Unassembled WGS sequence"/>
</dbReference>
<dbReference type="PANTHER" id="PTHR42748">
    <property type="entry name" value="NITROGEN METABOLITE REPRESSION PROTEIN NMRA FAMILY MEMBER"/>
    <property type="match status" value="1"/>
</dbReference>
<sequence length="394" mass="43763">MANLVRASLLFDLRLSESGIWTEIRALTPCQMGTQIIIKGPDLTYPRLSYIETECAQYQTRLTVHGVFVIYLIIFFVDFRHQAIMSKILVVFGATGNQGGSVINAVLADPALKDQYRIRAITRNASKPAAVALREKGVEVVEADVANGESIRKAMENAHTVFAMTETIHDEELVTRDLAHGKGLVDAAVAANVSFYIYSTLPSIKHYSGGKYLHGDHFDVKSKVEDYIKKQNIKSAFVSPGSFMSIFLESMGPAPLGNGTYAIMNVVIPQTELPLLDTLGDIGKFVALMLADPKKYEGKVIPAATKLYSMQQIAQIMGEVSGKEIRYIQQPPEVMRKFIPANAADRVIDMMLYFQDFGYYGPNTAKVLEESQELAPKNLTTFEEFLLKNKWTLS</sequence>
<organism evidence="5 6">
    <name type="scientific">Talaromyces stipitatus (strain ATCC 10500 / CBS 375.48 / QM 6759 / NRRL 1006)</name>
    <name type="common">Penicillium stipitatum</name>
    <dbReference type="NCBI Taxonomy" id="441959"/>
    <lineage>
        <taxon>Eukaryota</taxon>
        <taxon>Fungi</taxon>
        <taxon>Dikarya</taxon>
        <taxon>Ascomycota</taxon>
        <taxon>Pezizomycotina</taxon>
        <taxon>Eurotiomycetes</taxon>
        <taxon>Eurotiomycetidae</taxon>
        <taxon>Eurotiales</taxon>
        <taxon>Trichocomaceae</taxon>
        <taxon>Talaromyces</taxon>
        <taxon>Talaromyces sect. Talaromyces</taxon>
    </lineage>
</organism>
<dbReference type="Gene3D" id="3.90.25.10">
    <property type="entry name" value="UDP-galactose 4-epimerase, domain 1"/>
    <property type="match status" value="1"/>
</dbReference>
<keyword evidence="2" id="KW-0521">NADP</keyword>
<reference evidence="6" key="1">
    <citation type="journal article" date="2015" name="Genome Announc.">
        <title>Genome sequence of the AIDS-associated pathogen Penicillium marneffei (ATCC18224) and its near taxonomic relative Talaromyces stipitatus (ATCC10500).</title>
        <authorList>
            <person name="Nierman W.C."/>
            <person name="Fedorova-Abrams N.D."/>
            <person name="Andrianopoulos A."/>
        </authorList>
    </citation>
    <scope>NUCLEOTIDE SEQUENCE [LARGE SCALE GENOMIC DNA]</scope>
    <source>
        <strain evidence="6">ATCC 10500 / CBS 375.48 / QM 6759 / NRRL 1006</strain>
    </source>
</reference>
<dbReference type="OMA" id="PYIDITE"/>
<dbReference type="SUPFAM" id="SSF51735">
    <property type="entry name" value="NAD(P)-binding Rossmann-fold domains"/>
    <property type="match status" value="1"/>
</dbReference>
<comment type="similarity">
    <text evidence="1">Belongs to the NmrA-type oxidoreductase family.</text>
</comment>
<dbReference type="GeneID" id="8109470"/>
<dbReference type="eggNOG" id="ENOG502QQEA">
    <property type="taxonomic scope" value="Eukaryota"/>
</dbReference>
<dbReference type="HOGENOM" id="CLU_007383_8_1_1"/>
<keyword evidence="3" id="KW-0812">Transmembrane</keyword>
<evidence type="ECO:0000313" key="6">
    <source>
        <dbReference type="Proteomes" id="UP000001745"/>
    </source>
</evidence>
<keyword evidence="6" id="KW-1185">Reference proteome</keyword>
<dbReference type="InterPro" id="IPR051164">
    <property type="entry name" value="NmrA-like_oxidored"/>
</dbReference>
<evidence type="ECO:0000256" key="1">
    <source>
        <dbReference type="ARBA" id="ARBA00006328"/>
    </source>
</evidence>
<proteinExistence type="inferred from homology"/>
<dbReference type="OrthoDB" id="3358371at2759"/>
<evidence type="ECO:0000256" key="3">
    <source>
        <dbReference type="SAM" id="Phobius"/>
    </source>
</evidence>
<feature type="domain" description="NmrA-like" evidence="4">
    <location>
        <begin position="86"/>
        <end position="386"/>
    </location>
</feature>
<keyword evidence="3" id="KW-0472">Membrane</keyword>